<organism evidence="2 3">
    <name type="scientific">Jaapia argillacea MUCL 33604</name>
    <dbReference type="NCBI Taxonomy" id="933084"/>
    <lineage>
        <taxon>Eukaryota</taxon>
        <taxon>Fungi</taxon>
        <taxon>Dikarya</taxon>
        <taxon>Basidiomycota</taxon>
        <taxon>Agaricomycotina</taxon>
        <taxon>Agaricomycetes</taxon>
        <taxon>Agaricomycetidae</taxon>
        <taxon>Jaapiales</taxon>
        <taxon>Jaapiaceae</taxon>
        <taxon>Jaapia</taxon>
    </lineage>
</organism>
<dbReference type="Proteomes" id="UP000027265">
    <property type="component" value="Unassembled WGS sequence"/>
</dbReference>
<sequence>MMMRPLQPTYPSFTLVITQAQLPADLSASRNSRRKRRALHPTSSPAQFEDPLMVTVDYRDQASRPFPTVSSDEVISNEATGAVCSLDAALQAHPGNGSVPNQLRSKRLSLSSLVVDLALAVRRRSHNVFSAGTASPSS</sequence>
<evidence type="ECO:0000313" key="2">
    <source>
        <dbReference type="EMBL" id="KDQ63207.1"/>
    </source>
</evidence>
<keyword evidence="3" id="KW-1185">Reference proteome</keyword>
<name>A0A067QI59_9AGAM</name>
<protein>
    <submittedName>
        <fullName evidence="2">Uncharacterized protein</fullName>
    </submittedName>
</protein>
<gene>
    <name evidence="2" type="ORF">JAAARDRAFT_29227</name>
</gene>
<dbReference type="AlphaFoldDB" id="A0A067QI59"/>
<dbReference type="OrthoDB" id="2637024at2759"/>
<evidence type="ECO:0000313" key="3">
    <source>
        <dbReference type="Proteomes" id="UP000027265"/>
    </source>
</evidence>
<proteinExistence type="predicted"/>
<dbReference type="EMBL" id="KL197710">
    <property type="protein sequence ID" value="KDQ63207.1"/>
    <property type="molecule type" value="Genomic_DNA"/>
</dbReference>
<feature type="region of interest" description="Disordered" evidence="1">
    <location>
        <begin position="26"/>
        <end position="47"/>
    </location>
</feature>
<accession>A0A067QI59</accession>
<evidence type="ECO:0000256" key="1">
    <source>
        <dbReference type="SAM" id="MobiDB-lite"/>
    </source>
</evidence>
<dbReference type="HOGENOM" id="CLU_149478_0_0_1"/>
<reference evidence="3" key="1">
    <citation type="journal article" date="2014" name="Proc. Natl. Acad. Sci. U.S.A.">
        <title>Extensive sampling of basidiomycete genomes demonstrates inadequacy of the white-rot/brown-rot paradigm for wood decay fungi.</title>
        <authorList>
            <person name="Riley R."/>
            <person name="Salamov A.A."/>
            <person name="Brown D.W."/>
            <person name="Nagy L.G."/>
            <person name="Floudas D."/>
            <person name="Held B.W."/>
            <person name="Levasseur A."/>
            <person name="Lombard V."/>
            <person name="Morin E."/>
            <person name="Otillar R."/>
            <person name="Lindquist E.A."/>
            <person name="Sun H."/>
            <person name="LaButti K.M."/>
            <person name="Schmutz J."/>
            <person name="Jabbour D."/>
            <person name="Luo H."/>
            <person name="Baker S.E."/>
            <person name="Pisabarro A.G."/>
            <person name="Walton J.D."/>
            <person name="Blanchette R.A."/>
            <person name="Henrissat B."/>
            <person name="Martin F."/>
            <person name="Cullen D."/>
            <person name="Hibbett D.S."/>
            <person name="Grigoriev I.V."/>
        </authorList>
    </citation>
    <scope>NUCLEOTIDE SEQUENCE [LARGE SCALE GENOMIC DNA]</scope>
    <source>
        <strain evidence="3">MUCL 33604</strain>
    </source>
</reference>
<dbReference type="InParanoid" id="A0A067QI59"/>